<dbReference type="EMBL" id="LFWZ01000055">
    <property type="protein sequence ID" value="KON29684.1"/>
    <property type="molecule type" value="Genomic_DNA"/>
</dbReference>
<keyword evidence="1" id="KW-0251">Elongation factor</keyword>
<gene>
    <name evidence="1" type="ORF">AC482_05910</name>
</gene>
<dbReference type="SUPFAM" id="SSF50447">
    <property type="entry name" value="Translation proteins"/>
    <property type="match status" value="1"/>
</dbReference>
<dbReference type="Gene3D" id="2.40.30.10">
    <property type="entry name" value="Translation factors"/>
    <property type="match status" value="1"/>
</dbReference>
<evidence type="ECO:0000313" key="2">
    <source>
        <dbReference type="Proteomes" id="UP000037210"/>
    </source>
</evidence>
<protein>
    <submittedName>
        <fullName evidence="1">Translation elongation factor-like protein</fullName>
    </submittedName>
</protein>
<dbReference type="AlphaFoldDB" id="A0A0M0BMM9"/>
<dbReference type="Proteomes" id="UP000037210">
    <property type="component" value="Unassembled WGS sequence"/>
</dbReference>
<organism evidence="1 2">
    <name type="scientific">miscellaneous Crenarchaeota group-15 archaeon DG-45</name>
    <dbReference type="NCBI Taxonomy" id="1685127"/>
    <lineage>
        <taxon>Archaea</taxon>
        <taxon>Candidatus Bathyarchaeota</taxon>
        <taxon>MCG-15</taxon>
    </lineage>
</organism>
<dbReference type="GO" id="GO:0003746">
    <property type="term" value="F:translation elongation factor activity"/>
    <property type="evidence" value="ECO:0007669"/>
    <property type="project" value="UniProtKB-KW"/>
</dbReference>
<reference evidence="1 2" key="1">
    <citation type="submission" date="2015-06" db="EMBL/GenBank/DDBJ databases">
        <title>New insights into the roles of widespread benthic archaea in carbon and nitrogen cycling.</title>
        <authorList>
            <person name="Lazar C.S."/>
            <person name="Baker B.J."/>
            <person name="Seitz K.W."/>
            <person name="Hyde A.S."/>
            <person name="Dick G.J."/>
            <person name="Hinrichs K.-U."/>
            <person name="Teske A.P."/>
        </authorList>
    </citation>
    <scope>NUCLEOTIDE SEQUENCE [LARGE SCALE GENOMIC DNA]</scope>
    <source>
        <strain evidence="1">DG-45</strain>
    </source>
</reference>
<comment type="caution">
    <text evidence="1">The sequence shown here is derived from an EMBL/GenBank/DDBJ whole genome shotgun (WGS) entry which is preliminary data.</text>
</comment>
<evidence type="ECO:0000313" key="1">
    <source>
        <dbReference type="EMBL" id="KON29684.1"/>
    </source>
</evidence>
<sequence length="86" mass="9496">MSKPLEKVGEVSHYFTRISVAVIELTDTLRVGDRIAIKGMTTDFEQTVGSMQIEHESIREAGEGDSIGLRVEDRVRTGDVVYKIAG</sequence>
<accession>A0A0M0BMM9</accession>
<keyword evidence="1" id="KW-0648">Protein biosynthesis</keyword>
<name>A0A0M0BMM9_9ARCH</name>
<dbReference type="InterPro" id="IPR009000">
    <property type="entry name" value="Transl_B-barrel_sf"/>
</dbReference>
<proteinExistence type="predicted"/>